<protein>
    <submittedName>
        <fullName evidence="13">TonB-dependent receptor</fullName>
    </submittedName>
</protein>
<organism evidence="13 14">
    <name type="scientific">Psychroflexus maritimus</name>
    <dbReference type="NCBI Taxonomy" id="2714865"/>
    <lineage>
        <taxon>Bacteria</taxon>
        <taxon>Pseudomonadati</taxon>
        <taxon>Bacteroidota</taxon>
        <taxon>Flavobacteriia</taxon>
        <taxon>Flavobacteriales</taxon>
        <taxon>Flavobacteriaceae</taxon>
        <taxon>Psychroflexus</taxon>
    </lineage>
</organism>
<comment type="similarity">
    <text evidence="10">Belongs to the TonB-dependent receptor family.</text>
</comment>
<evidence type="ECO:0000256" key="11">
    <source>
        <dbReference type="SAM" id="SignalP"/>
    </source>
</evidence>
<dbReference type="PANTHER" id="PTHR30069:SF29">
    <property type="entry name" value="HEMOGLOBIN AND HEMOGLOBIN-HAPTOGLOBIN-BINDING PROTEIN 1-RELATED"/>
    <property type="match status" value="1"/>
</dbReference>
<dbReference type="InterPro" id="IPR008969">
    <property type="entry name" value="CarboxyPept-like_regulatory"/>
</dbReference>
<proteinExistence type="inferred from homology"/>
<dbReference type="Gene3D" id="2.170.130.10">
    <property type="entry name" value="TonB-dependent receptor, plug domain"/>
    <property type="match status" value="1"/>
</dbReference>
<dbReference type="SUPFAM" id="SSF56935">
    <property type="entry name" value="Porins"/>
    <property type="match status" value="1"/>
</dbReference>
<dbReference type="PANTHER" id="PTHR30069">
    <property type="entry name" value="TONB-DEPENDENT OUTER MEMBRANE RECEPTOR"/>
    <property type="match status" value="1"/>
</dbReference>
<dbReference type="Pfam" id="PF00593">
    <property type="entry name" value="TonB_dep_Rec_b-barrel"/>
    <property type="match status" value="1"/>
</dbReference>
<dbReference type="PROSITE" id="PS52016">
    <property type="entry name" value="TONB_DEPENDENT_REC_3"/>
    <property type="match status" value="1"/>
</dbReference>
<feature type="signal peptide" evidence="11">
    <location>
        <begin position="1"/>
        <end position="19"/>
    </location>
</feature>
<dbReference type="InterPro" id="IPR036942">
    <property type="entry name" value="Beta-barrel_TonB_sf"/>
</dbReference>
<keyword evidence="8 13" id="KW-0675">Receptor</keyword>
<keyword evidence="4 10" id="KW-0812">Transmembrane</keyword>
<dbReference type="RefSeq" id="WP_166400125.1">
    <property type="nucleotide sequence ID" value="NZ_JAANAS010000045.1"/>
</dbReference>
<dbReference type="Pfam" id="PF13715">
    <property type="entry name" value="CarbopepD_reg_2"/>
    <property type="match status" value="1"/>
</dbReference>
<keyword evidence="9 10" id="KW-0998">Cell outer membrane</keyword>
<keyword evidence="14" id="KW-1185">Reference proteome</keyword>
<evidence type="ECO:0000313" key="14">
    <source>
        <dbReference type="Proteomes" id="UP000643701"/>
    </source>
</evidence>
<reference evidence="13" key="1">
    <citation type="submission" date="2020-03" db="EMBL/GenBank/DDBJ databases">
        <title>Psychroflexus Maritimus sp. nov., isolate from marine sediment.</title>
        <authorList>
            <person name="Zhong Y.-L."/>
        </authorList>
    </citation>
    <scope>NUCLEOTIDE SEQUENCE</scope>
    <source>
        <strain evidence="13">C1</strain>
    </source>
</reference>
<evidence type="ECO:0000313" key="13">
    <source>
        <dbReference type="EMBL" id="NGZ89866.1"/>
    </source>
</evidence>
<evidence type="ECO:0000256" key="6">
    <source>
        <dbReference type="ARBA" id="ARBA00023077"/>
    </source>
</evidence>
<comment type="subcellular location">
    <subcellularLocation>
        <location evidence="1 10">Cell outer membrane</location>
        <topology evidence="1 10">Multi-pass membrane protein</topology>
    </subcellularLocation>
</comment>
<evidence type="ECO:0000256" key="10">
    <source>
        <dbReference type="PROSITE-ProRule" id="PRU01360"/>
    </source>
</evidence>
<dbReference type="InterPro" id="IPR037066">
    <property type="entry name" value="Plug_dom_sf"/>
</dbReference>
<dbReference type="SUPFAM" id="SSF49464">
    <property type="entry name" value="Carboxypeptidase regulatory domain-like"/>
    <property type="match status" value="1"/>
</dbReference>
<evidence type="ECO:0000256" key="3">
    <source>
        <dbReference type="ARBA" id="ARBA00022452"/>
    </source>
</evidence>
<feature type="chain" id="PRO_5037064031" evidence="11">
    <location>
        <begin position="20"/>
        <end position="752"/>
    </location>
</feature>
<evidence type="ECO:0000259" key="12">
    <source>
        <dbReference type="Pfam" id="PF00593"/>
    </source>
</evidence>
<evidence type="ECO:0000256" key="9">
    <source>
        <dbReference type="ARBA" id="ARBA00023237"/>
    </source>
</evidence>
<evidence type="ECO:0000256" key="2">
    <source>
        <dbReference type="ARBA" id="ARBA00022448"/>
    </source>
</evidence>
<gene>
    <name evidence="13" type="ORF">G7034_06325</name>
</gene>
<accession>A0A967AG31</accession>
<keyword evidence="3 10" id="KW-1134">Transmembrane beta strand</keyword>
<dbReference type="EMBL" id="JAANAS010000045">
    <property type="protein sequence ID" value="NGZ89866.1"/>
    <property type="molecule type" value="Genomic_DNA"/>
</dbReference>
<keyword evidence="7 10" id="KW-0472">Membrane</keyword>
<evidence type="ECO:0000256" key="8">
    <source>
        <dbReference type="ARBA" id="ARBA00023170"/>
    </source>
</evidence>
<evidence type="ECO:0000256" key="1">
    <source>
        <dbReference type="ARBA" id="ARBA00004571"/>
    </source>
</evidence>
<keyword evidence="5 11" id="KW-0732">Signal</keyword>
<feature type="domain" description="TonB-dependent receptor-like beta-barrel" evidence="12">
    <location>
        <begin position="310"/>
        <end position="710"/>
    </location>
</feature>
<evidence type="ECO:0000256" key="5">
    <source>
        <dbReference type="ARBA" id="ARBA00022729"/>
    </source>
</evidence>
<dbReference type="Proteomes" id="UP000643701">
    <property type="component" value="Unassembled WGS sequence"/>
</dbReference>
<sequence length="752" mass="85958">MKTLFFGLFVIVLLPNAIAQDFVSGIVQDEFEFPLEGAEIYWQEDPGYKVYTNTEGEFKIALLDQAKNLVVRYSGFSTYRFEATSTQQDYIIELSTSENLAEVVLSIVPQTTFRKKSSTINSLIMHEDELKKAACCNLSESFETNATVDVRYSDAILGSRQVNMLGLNSPYLYASKNSLPIARGASQAFGLAFIPGTWVDKIEVTSGVNSVADGFEAIAGQIDVSFKEPDPEEPLFVNIFASEDARFEANVHFNQKVAKDLNTSLFIHGSTRTAENDRNKDQFLDSPIGEQLNLLNSWSFTPKESNLRGQLNLNFVNDRKQSGEVGFSPSQHQLGNEVWGAEIKTQKMDVDTDWLYQLSEENKSFFEFKAAFRYHDQESYYGQRSFDIEHKHWVSKLTYETLLPKTEHRFLAGIQYMRDDFEEVVDFQGLSQFSRTDHNLGGFAEYTHKFNHKLSLTSGIRLDYHNQIGVFALPKMHLKYQLFDQTLIKASAGRGRRIANVFAENQRFMASNRSFTIPSSNETNNGKIYGLEAEDAWTFGINIQQDFEIFERCGELIIDAYSTQFSNQVVVDLDQSAQQVVFYNLEGKSFSNILQIDVNYNLIDHLNFRGSYKHYQVKTDFISGRLFQPLQPENRAFVNLSYQLNNKNEEKTWKFDATYNWTGKQRLPFTSSNSEANQLAEFSNPFSTVNTQITKLFSEKFEVYLGLENVFNYQQENPILGADNPFGSEFDASLIYAPIFGRMLYVGLRYSL</sequence>
<dbReference type="InterPro" id="IPR039426">
    <property type="entry name" value="TonB-dep_rcpt-like"/>
</dbReference>
<keyword evidence="2 10" id="KW-0813">Transport</keyword>
<dbReference type="GO" id="GO:0044718">
    <property type="term" value="P:siderophore transmembrane transport"/>
    <property type="evidence" value="ECO:0007669"/>
    <property type="project" value="TreeGrafter"/>
</dbReference>
<evidence type="ECO:0000256" key="7">
    <source>
        <dbReference type="ARBA" id="ARBA00023136"/>
    </source>
</evidence>
<name>A0A967AG31_9FLAO</name>
<dbReference type="GO" id="GO:0009279">
    <property type="term" value="C:cell outer membrane"/>
    <property type="evidence" value="ECO:0007669"/>
    <property type="project" value="UniProtKB-SubCell"/>
</dbReference>
<dbReference type="Gene3D" id="2.40.170.20">
    <property type="entry name" value="TonB-dependent receptor, beta-barrel domain"/>
    <property type="match status" value="1"/>
</dbReference>
<keyword evidence="6" id="KW-0798">TonB box</keyword>
<dbReference type="InterPro" id="IPR000531">
    <property type="entry name" value="Beta-barrel_TonB"/>
</dbReference>
<comment type="caution">
    <text evidence="13">The sequence shown here is derived from an EMBL/GenBank/DDBJ whole genome shotgun (WGS) entry which is preliminary data.</text>
</comment>
<dbReference type="AlphaFoldDB" id="A0A967AG31"/>
<dbReference type="GO" id="GO:0015344">
    <property type="term" value="F:siderophore uptake transmembrane transporter activity"/>
    <property type="evidence" value="ECO:0007669"/>
    <property type="project" value="TreeGrafter"/>
</dbReference>
<evidence type="ECO:0000256" key="4">
    <source>
        <dbReference type="ARBA" id="ARBA00022692"/>
    </source>
</evidence>